<comment type="caution">
    <text evidence="11">The sequence shown here is derived from an EMBL/GenBank/DDBJ whole genome shotgun (WGS) entry which is preliminary data.</text>
</comment>
<evidence type="ECO:0000313" key="12">
    <source>
        <dbReference type="Proteomes" id="UP001353858"/>
    </source>
</evidence>
<keyword evidence="7 9" id="KW-0067">ATP-binding</keyword>
<dbReference type="GO" id="GO:0006400">
    <property type="term" value="P:tRNA modification"/>
    <property type="evidence" value="ECO:0007669"/>
    <property type="project" value="TreeGrafter"/>
</dbReference>
<evidence type="ECO:0000256" key="2">
    <source>
        <dbReference type="ARBA" id="ARBA00022679"/>
    </source>
</evidence>
<dbReference type="SUPFAM" id="SSF52540">
    <property type="entry name" value="P-loop containing nucleoside triphosphate hydrolases"/>
    <property type="match status" value="2"/>
</dbReference>
<dbReference type="PROSITE" id="PS50157">
    <property type="entry name" value="ZINC_FINGER_C2H2_2"/>
    <property type="match status" value="1"/>
</dbReference>
<evidence type="ECO:0000256" key="7">
    <source>
        <dbReference type="ARBA" id="ARBA00022840"/>
    </source>
</evidence>
<evidence type="ECO:0000256" key="3">
    <source>
        <dbReference type="ARBA" id="ARBA00022723"/>
    </source>
</evidence>
<dbReference type="Gene3D" id="3.40.50.300">
    <property type="entry name" value="P-loop containing nucleotide triphosphate hydrolases"/>
    <property type="match status" value="1"/>
</dbReference>
<dbReference type="SUPFAM" id="SSF57667">
    <property type="entry name" value="beta-beta-alpha zinc fingers"/>
    <property type="match status" value="1"/>
</dbReference>
<evidence type="ECO:0000259" key="10">
    <source>
        <dbReference type="PROSITE" id="PS50157"/>
    </source>
</evidence>
<comment type="similarity">
    <text evidence="1 9">Belongs to the IPP transferase family.</text>
</comment>
<evidence type="ECO:0000256" key="4">
    <source>
        <dbReference type="ARBA" id="ARBA00022741"/>
    </source>
</evidence>
<dbReference type="PANTHER" id="PTHR11088:SF89">
    <property type="entry name" value="TRNA DIMETHYLALLYLTRANSFERASE"/>
    <property type="match status" value="1"/>
</dbReference>
<evidence type="ECO:0000256" key="8">
    <source>
        <dbReference type="PROSITE-ProRule" id="PRU00042"/>
    </source>
</evidence>
<sequence>MSARLPLVVILGATGSGKTKLSLELAKKFGGEIISADSMQIYKGLDIITAKATVDERKTCPHHLIDELHPSQPFSVIDFRNKSLPIIDNLFARNTLPIIVGGTNYYIEALLWKILVEEPGENIYQARGVADSELPSDELHQILMKQDPIRAKRLHPNDKRKILRSLEILQKKGRKHSDILHEQQTSKGGSAFGGGLRFSNALIFWVMCEQTTLDNRLNARVDLMLQQGLIDELLDFHKKYNEERVKEVVDYTKGVFQSIGFKEFHDYLMLTPEERQNDDGIKLFEMGTEDLKRATRRYAKKQRKWIVNRFLAKNIKRDVPLVYGLDTTDVSKWDSLVRDPAIAIIESFINKVDCEHKPLPLQETKGLPNSMAERYFCEVCNRVFIGSHQWDCHIKSHKHKRVSSSKKKVS</sequence>
<evidence type="ECO:0000256" key="1">
    <source>
        <dbReference type="ARBA" id="ARBA00005842"/>
    </source>
</evidence>
<dbReference type="GO" id="GO:0052381">
    <property type="term" value="F:tRNA dimethylallyltransferase activity"/>
    <property type="evidence" value="ECO:0007669"/>
    <property type="project" value="InterPro"/>
</dbReference>
<dbReference type="Proteomes" id="UP001353858">
    <property type="component" value="Unassembled WGS sequence"/>
</dbReference>
<dbReference type="NCBIfam" id="TIGR00174">
    <property type="entry name" value="miaA"/>
    <property type="match status" value="1"/>
</dbReference>
<dbReference type="AlphaFoldDB" id="A0AAN7SKP7"/>
<keyword evidence="5 8" id="KW-0863">Zinc-finger</keyword>
<dbReference type="Pfam" id="PF12171">
    <property type="entry name" value="zf-C2H2_jaz"/>
    <property type="match status" value="1"/>
</dbReference>
<dbReference type="GO" id="GO:0008270">
    <property type="term" value="F:zinc ion binding"/>
    <property type="evidence" value="ECO:0007669"/>
    <property type="project" value="UniProtKB-KW"/>
</dbReference>
<dbReference type="InterPro" id="IPR022755">
    <property type="entry name" value="Znf_C2H2_jaz"/>
</dbReference>
<evidence type="ECO:0000256" key="6">
    <source>
        <dbReference type="ARBA" id="ARBA00022833"/>
    </source>
</evidence>
<dbReference type="PROSITE" id="PS00028">
    <property type="entry name" value="ZINC_FINGER_C2H2_1"/>
    <property type="match status" value="1"/>
</dbReference>
<dbReference type="InterPro" id="IPR018022">
    <property type="entry name" value="IPT"/>
</dbReference>
<reference evidence="12" key="1">
    <citation type="submission" date="2023-01" db="EMBL/GenBank/DDBJ databases">
        <title>Key to firefly adult light organ development and bioluminescence: homeobox transcription factors regulate luciferase expression and transportation to peroxisome.</title>
        <authorList>
            <person name="Fu X."/>
        </authorList>
    </citation>
    <scope>NUCLEOTIDE SEQUENCE [LARGE SCALE GENOMIC DNA]</scope>
</reference>
<dbReference type="EMBL" id="JARPUR010000007">
    <property type="protein sequence ID" value="KAK4872668.1"/>
    <property type="molecule type" value="Genomic_DNA"/>
</dbReference>
<dbReference type="PANTHER" id="PTHR11088">
    <property type="entry name" value="TRNA DIMETHYLALLYLTRANSFERASE"/>
    <property type="match status" value="1"/>
</dbReference>
<feature type="domain" description="C2H2-type" evidence="10">
    <location>
        <begin position="375"/>
        <end position="402"/>
    </location>
</feature>
<evidence type="ECO:0000256" key="9">
    <source>
        <dbReference type="RuleBase" id="RU003785"/>
    </source>
</evidence>
<protein>
    <recommendedName>
        <fullName evidence="10">C2H2-type domain-containing protein</fullName>
    </recommendedName>
</protein>
<accession>A0AAN7SKP7</accession>
<dbReference type="InterPro" id="IPR027417">
    <property type="entry name" value="P-loop_NTPase"/>
</dbReference>
<keyword evidence="2 9" id="KW-0808">Transferase</keyword>
<evidence type="ECO:0000313" key="11">
    <source>
        <dbReference type="EMBL" id="KAK4872668.1"/>
    </source>
</evidence>
<dbReference type="InterPro" id="IPR013087">
    <property type="entry name" value="Znf_C2H2_type"/>
</dbReference>
<dbReference type="Pfam" id="PF01715">
    <property type="entry name" value="IPPT"/>
    <property type="match status" value="1"/>
</dbReference>
<keyword evidence="6" id="KW-0862">Zinc</keyword>
<dbReference type="Gene3D" id="1.10.20.140">
    <property type="match status" value="1"/>
</dbReference>
<proteinExistence type="inferred from homology"/>
<keyword evidence="3" id="KW-0479">Metal-binding</keyword>
<dbReference type="GO" id="GO:0005739">
    <property type="term" value="C:mitochondrion"/>
    <property type="evidence" value="ECO:0007669"/>
    <property type="project" value="TreeGrafter"/>
</dbReference>
<dbReference type="Gene3D" id="3.30.160.60">
    <property type="entry name" value="Classic Zinc Finger"/>
    <property type="match status" value="1"/>
</dbReference>
<dbReference type="InterPro" id="IPR036236">
    <property type="entry name" value="Znf_C2H2_sf"/>
</dbReference>
<gene>
    <name evidence="11" type="ORF">RN001_014697</name>
</gene>
<evidence type="ECO:0000256" key="5">
    <source>
        <dbReference type="ARBA" id="ARBA00022771"/>
    </source>
</evidence>
<dbReference type="HAMAP" id="MF_00185">
    <property type="entry name" value="IPP_trans"/>
    <property type="match status" value="1"/>
</dbReference>
<keyword evidence="12" id="KW-1185">Reference proteome</keyword>
<name>A0AAN7SKP7_9COLE</name>
<keyword evidence="4 9" id="KW-0547">Nucleotide-binding</keyword>
<dbReference type="GO" id="GO:0005524">
    <property type="term" value="F:ATP binding"/>
    <property type="evidence" value="ECO:0007669"/>
    <property type="project" value="UniProtKB-KW"/>
</dbReference>
<dbReference type="InterPro" id="IPR039657">
    <property type="entry name" value="Dimethylallyltransferase"/>
</dbReference>
<organism evidence="11 12">
    <name type="scientific">Aquatica leii</name>
    <dbReference type="NCBI Taxonomy" id="1421715"/>
    <lineage>
        <taxon>Eukaryota</taxon>
        <taxon>Metazoa</taxon>
        <taxon>Ecdysozoa</taxon>
        <taxon>Arthropoda</taxon>
        <taxon>Hexapoda</taxon>
        <taxon>Insecta</taxon>
        <taxon>Pterygota</taxon>
        <taxon>Neoptera</taxon>
        <taxon>Endopterygota</taxon>
        <taxon>Coleoptera</taxon>
        <taxon>Polyphaga</taxon>
        <taxon>Elateriformia</taxon>
        <taxon>Elateroidea</taxon>
        <taxon>Lampyridae</taxon>
        <taxon>Luciolinae</taxon>
        <taxon>Aquatica</taxon>
    </lineage>
</organism>